<dbReference type="GO" id="GO:0008270">
    <property type="term" value="F:zinc ion binding"/>
    <property type="evidence" value="ECO:0007669"/>
    <property type="project" value="UniProtKB-UniRule"/>
</dbReference>
<evidence type="ECO:0000256" key="5">
    <source>
        <dbReference type="ARBA" id="ARBA00022801"/>
    </source>
</evidence>
<evidence type="ECO:0000256" key="3">
    <source>
        <dbReference type="ARBA" id="ARBA00012781"/>
    </source>
</evidence>
<dbReference type="InterPro" id="IPR014311">
    <property type="entry name" value="Guanine_deaminase"/>
</dbReference>
<dbReference type="UniPathway" id="UPA00603">
    <property type="reaction ID" value="UER00660"/>
</dbReference>
<name>A0A291E5Z9_9ENTR</name>
<evidence type="ECO:0000256" key="6">
    <source>
        <dbReference type="ARBA" id="ARBA00022833"/>
    </source>
</evidence>
<evidence type="ECO:0000256" key="1">
    <source>
        <dbReference type="ARBA" id="ARBA00004984"/>
    </source>
</evidence>
<accession>A0A291E5Z9</accession>
<dbReference type="GO" id="GO:0005829">
    <property type="term" value="C:cytosol"/>
    <property type="evidence" value="ECO:0007669"/>
    <property type="project" value="TreeGrafter"/>
</dbReference>
<feature type="domain" description="Amidohydrolase-related" evidence="10">
    <location>
        <begin position="81"/>
        <end position="452"/>
    </location>
</feature>
<comment type="function">
    <text evidence="8">Catalyzes the hydrolytic deamination of guanine, producing xanthine and ammonia.</text>
</comment>
<evidence type="ECO:0000256" key="4">
    <source>
        <dbReference type="ARBA" id="ARBA00022723"/>
    </source>
</evidence>
<reference evidence="12 14" key="2">
    <citation type="submission" date="2018-06" db="EMBL/GenBank/DDBJ databases">
        <authorList>
            <consortium name="Pathogen Informatics"/>
            <person name="Doyle S."/>
        </authorList>
    </citation>
    <scope>NUCLEOTIDE SEQUENCE [LARGE SCALE GENOMIC DNA]</scope>
    <source>
        <strain evidence="12 14">NCTC12120</strain>
    </source>
</reference>
<keyword evidence="11" id="KW-0614">Plasmid</keyword>
<dbReference type="EMBL" id="UAVU01000009">
    <property type="protein sequence ID" value="SQC91984.1"/>
    <property type="molecule type" value="Genomic_DNA"/>
</dbReference>
<dbReference type="InterPro" id="IPR051607">
    <property type="entry name" value="Metallo-dep_hydrolases"/>
</dbReference>
<dbReference type="InterPro" id="IPR032466">
    <property type="entry name" value="Metal_Hydrolase"/>
</dbReference>
<dbReference type="Proteomes" id="UP000217979">
    <property type="component" value="Plasmid unnamed"/>
</dbReference>
<dbReference type="GO" id="GO:0008892">
    <property type="term" value="F:guanine deaminase activity"/>
    <property type="evidence" value="ECO:0007669"/>
    <property type="project" value="UniProtKB-UniRule"/>
</dbReference>
<organism evidence="11 13">
    <name type="scientific">Cedecea neteri</name>
    <dbReference type="NCBI Taxonomy" id="158822"/>
    <lineage>
        <taxon>Bacteria</taxon>
        <taxon>Pseudomonadati</taxon>
        <taxon>Pseudomonadota</taxon>
        <taxon>Gammaproteobacteria</taxon>
        <taxon>Enterobacterales</taxon>
        <taxon>Enterobacteriaceae</taxon>
        <taxon>Cedecea</taxon>
    </lineage>
</organism>
<dbReference type="InterPro" id="IPR011059">
    <property type="entry name" value="Metal-dep_hydrolase_composite"/>
</dbReference>
<evidence type="ECO:0000256" key="8">
    <source>
        <dbReference type="RuleBase" id="RU366009"/>
    </source>
</evidence>
<dbReference type="SUPFAM" id="SSF51556">
    <property type="entry name" value="Metallo-dependent hydrolases"/>
    <property type="match status" value="1"/>
</dbReference>
<sequence length="453" mass="50399">MKHAFFASLLLAPFITHASLTGYKGDILHFTGDPQEKIQSRHYIHNGLLLVKDGYIVDVGSSTAMQAKYHPDQIIDYSGKIISPGFVDTHVHFPQIEMTASYGKQLLDWLDDYVFPTEIKFSAPEHATIYAGKFIDELINNGTTTALVFATSNPVSVDALFSKALGKNMRLISGKVLMDRNAPAPLLDTPETAYQQSKMLIEKWKNKGRLGYAVTPRFAPTSSEAELRVAGRLLREYPDVWLQTHLAENWQEVSWVKTLFPWSKSYLDVYRHYGLVTPKSVFAHSVHVSDADFQILATLHSSVAFCPLSNLFLGSGLFNLEQSQKNQVKTGLGTDVGGGTSLSMLKVMGGAYNVTQLRKAFTETPENIHPLDPMENWYMATLGGARALSLDHVIGSFTPGKEADFIVINPQSDNALKIRTENSKSVESKIFAIEMMGDDRTIEHTYIMGEKVK</sequence>
<reference evidence="11 13" key="1">
    <citation type="submission" date="2017-09" db="EMBL/GenBank/DDBJ databases">
        <title>FDA dAtabase for Regulatory Grade micrObial Sequences (FDA-ARGOS): Supporting development and validation of Infectious Disease Dx tests.</title>
        <authorList>
            <person name="Minogue T."/>
            <person name="Wolcott M."/>
            <person name="Wasieloski L."/>
            <person name="Aguilar W."/>
            <person name="Moore D."/>
            <person name="Tallon L."/>
            <person name="Sadzewicz L."/>
            <person name="Ott S."/>
            <person name="Zhao X."/>
            <person name="Nagaraj S."/>
            <person name="Vavikolanu K."/>
            <person name="Aluvathingal J."/>
            <person name="Nadendla S."/>
            <person name="Sichtig H."/>
        </authorList>
    </citation>
    <scope>NUCLEOTIDE SEQUENCE [LARGE SCALE GENOMIC DNA]</scope>
    <source>
        <strain evidence="11 13">FDAARGOS_392</strain>
        <plasmid evidence="13">Plasmid unnamed</plasmid>
        <plasmid evidence="11">unnamed</plasmid>
    </source>
</reference>
<keyword evidence="6 8" id="KW-0862">Zinc</keyword>
<dbReference type="NCBIfam" id="TIGR02967">
    <property type="entry name" value="guan_deamin"/>
    <property type="match status" value="1"/>
</dbReference>
<dbReference type="PANTHER" id="PTHR11271">
    <property type="entry name" value="GUANINE DEAMINASE"/>
    <property type="match status" value="1"/>
</dbReference>
<comment type="pathway">
    <text evidence="1 8">Purine metabolism; guanine degradation; xanthine from guanine: step 1/1.</text>
</comment>
<evidence type="ECO:0000313" key="13">
    <source>
        <dbReference type="Proteomes" id="UP000217979"/>
    </source>
</evidence>
<comment type="cofactor">
    <cofactor evidence="8">
        <name>Zn(2+)</name>
        <dbReference type="ChEBI" id="CHEBI:29105"/>
    </cofactor>
    <text evidence="8">Binds 1 zinc ion per subunit.</text>
</comment>
<evidence type="ECO:0000256" key="7">
    <source>
        <dbReference type="NCBIfam" id="TIGR02967"/>
    </source>
</evidence>
<evidence type="ECO:0000313" key="14">
    <source>
        <dbReference type="Proteomes" id="UP000251197"/>
    </source>
</evidence>
<proteinExistence type="inferred from homology"/>
<evidence type="ECO:0000313" key="12">
    <source>
        <dbReference type="EMBL" id="SQC91984.1"/>
    </source>
</evidence>
<dbReference type="Gene3D" id="3.20.20.140">
    <property type="entry name" value="Metal-dependent hydrolases"/>
    <property type="match status" value="1"/>
</dbReference>
<protein>
    <recommendedName>
        <fullName evidence="3 7">Guanine deaminase</fullName>
        <shortName evidence="8">Guanase</shortName>
        <ecNumber evidence="3 7">3.5.4.3</ecNumber>
    </recommendedName>
    <alternativeName>
        <fullName evidence="8">Guanine aminohydrolase</fullName>
    </alternativeName>
</protein>
<evidence type="ECO:0000313" key="11">
    <source>
        <dbReference type="EMBL" id="ATF95363.1"/>
    </source>
</evidence>
<dbReference type="GO" id="GO:0006147">
    <property type="term" value="P:guanine catabolic process"/>
    <property type="evidence" value="ECO:0007669"/>
    <property type="project" value="UniProtKB-UniRule"/>
</dbReference>
<dbReference type="NCBIfam" id="NF006679">
    <property type="entry name" value="PRK09228.1"/>
    <property type="match status" value="1"/>
</dbReference>
<dbReference type="Proteomes" id="UP000251197">
    <property type="component" value="Unassembled WGS sequence"/>
</dbReference>
<dbReference type="Gene3D" id="2.30.40.10">
    <property type="entry name" value="Urease, subunit C, domain 1"/>
    <property type="match status" value="1"/>
</dbReference>
<dbReference type="RefSeq" id="WP_061277055.1">
    <property type="nucleotide sequence ID" value="NZ_CP023526.1"/>
</dbReference>
<feature type="signal peptide" evidence="9">
    <location>
        <begin position="1"/>
        <end position="18"/>
    </location>
</feature>
<evidence type="ECO:0000256" key="9">
    <source>
        <dbReference type="SAM" id="SignalP"/>
    </source>
</evidence>
<keyword evidence="4 8" id="KW-0479">Metal-binding</keyword>
<dbReference type="EC" id="3.5.4.3" evidence="3 7"/>
<dbReference type="Pfam" id="PF01979">
    <property type="entry name" value="Amidohydro_1"/>
    <property type="match status" value="1"/>
</dbReference>
<dbReference type="SUPFAM" id="SSF51338">
    <property type="entry name" value="Composite domain of metallo-dependent hydrolases"/>
    <property type="match status" value="1"/>
</dbReference>
<evidence type="ECO:0000256" key="2">
    <source>
        <dbReference type="ARBA" id="ARBA00006745"/>
    </source>
</evidence>
<gene>
    <name evidence="11" type="primary">guaD</name>
    <name evidence="11" type="ORF">CO704_25030</name>
    <name evidence="12" type="ORF">NCTC12120_05166</name>
</gene>
<dbReference type="AlphaFoldDB" id="A0A291E5Z9"/>
<dbReference type="FunFam" id="3.20.20.140:FF:000022">
    <property type="entry name" value="Guanine deaminase"/>
    <property type="match status" value="1"/>
</dbReference>
<dbReference type="PANTHER" id="PTHR11271:SF6">
    <property type="entry name" value="GUANINE DEAMINASE"/>
    <property type="match status" value="1"/>
</dbReference>
<geneLocation type="plasmid" evidence="11">
    <name>unnamed</name>
</geneLocation>
<evidence type="ECO:0000259" key="10">
    <source>
        <dbReference type="Pfam" id="PF01979"/>
    </source>
</evidence>
<comment type="catalytic activity">
    <reaction evidence="8">
        <text>guanine + H2O + H(+) = xanthine + NH4(+)</text>
        <dbReference type="Rhea" id="RHEA:14665"/>
        <dbReference type="ChEBI" id="CHEBI:15377"/>
        <dbReference type="ChEBI" id="CHEBI:15378"/>
        <dbReference type="ChEBI" id="CHEBI:16235"/>
        <dbReference type="ChEBI" id="CHEBI:17712"/>
        <dbReference type="ChEBI" id="CHEBI:28938"/>
        <dbReference type="EC" id="3.5.4.3"/>
    </reaction>
</comment>
<dbReference type="InterPro" id="IPR006680">
    <property type="entry name" value="Amidohydro-rel"/>
</dbReference>
<dbReference type="EMBL" id="CP023526">
    <property type="protein sequence ID" value="ATF95363.1"/>
    <property type="molecule type" value="Genomic_DNA"/>
</dbReference>
<keyword evidence="9" id="KW-0732">Signal</keyword>
<comment type="similarity">
    <text evidence="2 8">Belongs to the metallo-dependent hydrolases superfamily. ATZ/TRZ family.</text>
</comment>
<feature type="chain" id="PRO_5033755473" description="Guanine deaminase" evidence="9">
    <location>
        <begin position="19"/>
        <end position="453"/>
    </location>
</feature>
<keyword evidence="5 8" id="KW-0378">Hydrolase</keyword>